<dbReference type="SMART" id="SM00834">
    <property type="entry name" value="CxxC_CXXC_SSSS"/>
    <property type="match status" value="1"/>
</dbReference>
<gene>
    <name evidence="3" type="ORF">AVDCRST_MAG84-4194</name>
</gene>
<name>A0A6J4MXZ2_9CYAN</name>
<dbReference type="EMBL" id="CADCTZ010000873">
    <property type="protein sequence ID" value="CAA9369651.1"/>
    <property type="molecule type" value="Genomic_DNA"/>
</dbReference>
<evidence type="ECO:0000313" key="3">
    <source>
        <dbReference type="EMBL" id="CAA9369651.1"/>
    </source>
</evidence>
<evidence type="ECO:0000256" key="1">
    <source>
        <dbReference type="SAM" id="MobiDB-lite"/>
    </source>
</evidence>
<reference evidence="3" key="1">
    <citation type="submission" date="2020-02" db="EMBL/GenBank/DDBJ databases">
        <authorList>
            <person name="Meier V. D."/>
        </authorList>
    </citation>
    <scope>NUCLEOTIDE SEQUENCE</scope>
    <source>
        <strain evidence="3">AVDCRST_MAG84</strain>
    </source>
</reference>
<proteinExistence type="predicted"/>
<dbReference type="NCBIfam" id="TIGR02605">
    <property type="entry name" value="CxxC_CxxC_SSSS"/>
    <property type="match status" value="1"/>
</dbReference>
<protein>
    <submittedName>
        <fullName evidence="3">Regulatory protein, FmdB family</fullName>
    </submittedName>
</protein>
<accession>A0A6J4MXZ2</accession>
<sequence length="87" mass="10108">MPLYDFKCETCGIFDKWRPLAEADTPVLCPSCETVAKRIFSPPMILTGKLRLKGQENREPQVVKRSEEPKPQRNREHRGGRPWMMGH</sequence>
<dbReference type="Pfam" id="PF09723">
    <property type="entry name" value="Zn_ribbon_8"/>
    <property type="match status" value="1"/>
</dbReference>
<feature type="region of interest" description="Disordered" evidence="1">
    <location>
        <begin position="51"/>
        <end position="87"/>
    </location>
</feature>
<feature type="compositionally biased region" description="Basic and acidic residues" evidence="1">
    <location>
        <begin position="53"/>
        <end position="79"/>
    </location>
</feature>
<organism evidence="3">
    <name type="scientific">uncultured Microcoleus sp</name>
    <dbReference type="NCBI Taxonomy" id="259945"/>
    <lineage>
        <taxon>Bacteria</taxon>
        <taxon>Bacillati</taxon>
        <taxon>Cyanobacteriota</taxon>
        <taxon>Cyanophyceae</taxon>
        <taxon>Oscillatoriophycideae</taxon>
        <taxon>Oscillatoriales</taxon>
        <taxon>Microcoleaceae</taxon>
        <taxon>Microcoleus</taxon>
        <taxon>environmental samples</taxon>
    </lineage>
</organism>
<feature type="domain" description="Putative regulatory protein FmdB zinc ribbon" evidence="2">
    <location>
        <begin position="1"/>
        <end position="41"/>
    </location>
</feature>
<evidence type="ECO:0000259" key="2">
    <source>
        <dbReference type="SMART" id="SM00834"/>
    </source>
</evidence>
<dbReference type="AlphaFoldDB" id="A0A6J4MXZ2"/>
<dbReference type="InterPro" id="IPR013429">
    <property type="entry name" value="Regulatory_FmdB_Zinc_ribbon"/>
</dbReference>